<dbReference type="Proteomes" id="UP000218890">
    <property type="component" value="Chromosome"/>
</dbReference>
<dbReference type="Pfam" id="PF04754">
    <property type="entry name" value="Transposase_31"/>
    <property type="match status" value="1"/>
</dbReference>
<dbReference type="OrthoDB" id="6532193at2"/>
<accession>A0A0X8XBP4</accession>
<dbReference type="KEGG" id="hhk:HH1059_03150"/>
<dbReference type="EMBL" id="AP017372">
    <property type="protein sequence ID" value="BAU56994.1"/>
    <property type="molecule type" value="Genomic_DNA"/>
</dbReference>
<keyword evidence="4" id="KW-1185">Reference proteome</keyword>
<protein>
    <recommendedName>
        <fullName evidence="2">Transposase (putative) YhgA-like domain-containing protein</fullName>
    </recommendedName>
</protein>
<evidence type="ECO:0000313" key="3">
    <source>
        <dbReference type="EMBL" id="BAU56994.1"/>
    </source>
</evidence>
<evidence type="ECO:0000259" key="2">
    <source>
        <dbReference type="Pfam" id="PF04754"/>
    </source>
</evidence>
<organism evidence="3 4">
    <name type="scientific">Halorhodospira halochloris</name>
    <name type="common">Ectothiorhodospira halochloris</name>
    <dbReference type="NCBI Taxonomy" id="1052"/>
    <lineage>
        <taxon>Bacteria</taxon>
        <taxon>Pseudomonadati</taxon>
        <taxon>Pseudomonadota</taxon>
        <taxon>Gammaproteobacteria</taxon>
        <taxon>Chromatiales</taxon>
        <taxon>Ectothiorhodospiraceae</taxon>
        <taxon>Halorhodospira</taxon>
    </lineage>
</organism>
<feature type="domain" description="Transposase (putative) YhgA-like" evidence="2">
    <location>
        <begin position="7"/>
        <end position="73"/>
    </location>
</feature>
<name>A0A0X8XBP4_HALHR</name>
<feature type="region of interest" description="Disordered" evidence="1">
    <location>
        <begin position="28"/>
        <end position="60"/>
    </location>
</feature>
<evidence type="ECO:0000313" key="4">
    <source>
        <dbReference type="Proteomes" id="UP000218890"/>
    </source>
</evidence>
<dbReference type="AlphaFoldDB" id="A0A0X8XBP4"/>
<dbReference type="RefSeq" id="WP_096407516.1">
    <property type="nucleotide sequence ID" value="NZ_AP017372.2"/>
</dbReference>
<evidence type="ECO:0000256" key="1">
    <source>
        <dbReference type="SAM" id="MobiDB-lite"/>
    </source>
</evidence>
<feature type="compositionally biased region" description="Basic and acidic residues" evidence="1">
    <location>
        <begin position="30"/>
        <end position="41"/>
    </location>
</feature>
<gene>
    <name evidence="3" type="ORF">HH1059_03150</name>
</gene>
<reference evidence="3" key="1">
    <citation type="submission" date="2016-02" db="EMBL/GenBank/DDBJ databases">
        <title>Halorhodospira halochloris DSM-1059 complete genome, version 2.</title>
        <authorList>
            <person name="Tsukatani Y."/>
        </authorList>
    </citation>
    <scope>NUCLEOTIDE SEQUENCE</scope>
    <source>
        <strain evidence="3">DSM 1059</strain>
    </source>
</reference>
<proteinExistence type="predicted"/>
<sequence length="76" mass="8377">MADHPANPRDALLKATLETPERAAVVLRESLPDKVRERLSDDLPTPLPGSYVDPSPQETHSDRLFEAQMMASQPGL</sequence>
<dbReference type="InterPro" id="IPR006842">
    <property type="entry name" value="Transposase_31"/>
</dbReference>